<organism evidence="1 2">
    <name type="scientific">Dendrolimus kikuchii</name>
    <dbReference type="NCBI Taxonomy" id="765133"/>
    <lineage>
        <taxon>Eukaryota</taxon>
        <taxon>Metazoa</taxon>
        <taxon>Ecdysozoa</taxon>
        <taxon>Arthropoda</taxon>
        <taxon>Hexapoda</taxon>
        <taxon>Insecta</taxon>
        <taxon>Pterygota</taxon>
        <taxon>Neoptera</taxon>
        <taxon>Endopterygota</taxon>
        <taxon>Lepidoptera</taxon>
        <taxon>Glossata</taxon>
        <taxon>Ditrysia</taxon>
        <taxon>Bombycoidea</taxon>
        <taxon>Lasiocampidae</taxon>
        <taxon>Dendrolimus</taxon>
    </lineage>
</organism>
<protein>
    <submittedName>
        <fullName evidence="1">Uncharacterized protein</fullName>
    </submittedName>
</protein>
<accession>A0ACC1CU67</accession>
<dbReference type="EMBL" id="CM034403">
    <property type="protein sequence ID" value="KAJ0174847.1"/>
    <property type="molecule type" value="Genomic_DNA"/>
</dbReference>
<gene>
    <name evidence="1" type="ORF">K1T71_009955</name>
</gene>
<keyword evidence="2" id="KW-1185">Reference proteome</keyword>
<reference evidence="1 2" key="1">
    <citation type="journal article" date="2021" name="Front. Genet.">
        <title>Chromosome-Level Genome Assembly Reveals Significant Gene Expansion in the Toll and IMD Signaling Pathways of Dendrolimus kikuchii.</title>
        <authorList>
            <person name="Zhou J."/>
            <person name="Wu P."/>
            <person name="Xiong Z."/>
            <person name="Liu N."/>
            <person name="Zhao N."/>
            <person name="Ji M."/>
            <person name="Qiu Y."/>
            <person name="Yang B."/>
        </authorList>
    </citation>
    <scope>NUCLEOTIDE SEQUENCE [LARGE SCALE GENOMIC DNA]</scope>
    <source>
        <strain evidence="1">Ann1</strain>
    </source>
</reference>
<name>A0ACC1CU67_9NEOP</name>
<comment type="caution">
    <text evidence="1">The sequence shown here is derived from an EMBL/GenBank/DDBJ whole genome shotgun (WGS) entry which is preliminary data.</text>
</comment>
<proteinExistence type="predicted"/>
<evidence type="ECO:0000313" key="2">
    <source>
        <dbReference type="Proteomes" id="UP000824533"/>
    </source>
</evidence>
<sequence>MWKTLRKFGLEYCDLPTMIWNVSVMLRVVTLNIDQRNKKPIPVIFYIIMVVGSCCYIYVYQFSMCWLVFIRCKETGDLLLALIVFSLGVSSEMGPVKLLYIFINRKEFTQIVTTLLSFDTLVTEDSRYSRNLLKTLRYVKKRAIIFWLVLIINGLIYILKAILLPGRHLMEDNFILYGLEPIYETPNYQIAFIIMGIAASYAVYLPANITAFLIVIMGCIEAQLLALSEELINLWSDAQHHYILNTDFDNEEPGIAGNDAVDKQKEEIINDYINKRLKEMIKKHSKLITLLKEVELVLRGAIAVEFGLLIVALIAELLGGLENTYLEVPFALMQVGMDCFIGQRIIDASEFLCNAIYDCKWENFDKYNMKTVLLMLQNAQKTLTLSAGGITVLSFGKGQYHGGSDIANVFKSLPHATNGEGLRSHGVPPYLTRLLGTYLQDRFIL</sequence>
<evidence type="ECO:0000313" key="1">
    <source>
        <dbReference type="EMBL" id="KAJ0174847.1"/>
    </source>
</evidence>
<dbReference type="Proteomes" id="UP000824533">
    <property type="component" value="Linkage Group LG17"/>
</dbReference>